<evidence type="ECO:0000313" key="4">
    <source>
        <dbReference type="Proteomes" id="UP000574390"/>
    </source>
</evidence>
<dbReference type="EMBL" id="JABANM010013806">
    <property type="protein sequence ID" value="KAF4733743.1"/>
    <property type="molecule type" value="Genomic_DNA"/>
</dbReference>
<name>A0A7J6SLQ2_PEROL</name>
<gene>
    <name evidence="3" type="ORF">FOZ62_004932</name>
</gene>
<proteinExistence type="predicted"/>
<sequence length="256" mass="29891">MVFPRSGPASFRYMEGDRTMGVSSPNKRRASDATRDMPAIDPPTKRLRSSEGLARGTGKTPTCNDGRSLAPFLVNPRYESQAGQLGDAKGEYLATAHYGQQPQGEQSMLPKLSFQQYRMKEQLRAYMEEEVRRMRCEQKHRSCGYIYEDCSKDPGDAFGGLRVFRRRQWRLFKKRLWRFDQQYWVFSAGIPLCIMTYFGVYVGCVVMDKQYEMKYLRKQSLSYRENTLEDEHRMMADMIERAKDDFEMVPVPNQAR</sequence>
<organism evidence="3 4">
    <name type="scientific">Perkinsus olseni</name>
    <name type="common">Perkinsus atlanticus</name>
    <dbReference type="NCBI Taxonomy" id="32597"/>
    <lineage>
        <taxon>Eukaryota</taxon>
        <taxon>Sar</taxon>
        <taxon>Alveolata</taxon>
        <taxon>Perkinsozoa</taxon>
        <taxon>Perkinsea</taxon>
        <taxon>Perkinsida</taxon>
        <taxon>Perkinsidae</taxon>
        <taxon>Perkinsus</taxon>
    </lineage>
</organism>
<keyword evidence="2" id="KW-0472">Membrane</keyword>
<evidence type="ECO:0000256" key="2">
    <source>
        <dbReference type="SAM" id="Phobius"/>
    </source>
</evidence>
<reference evidence="3 4" key="1">
    <citation type="submission" date="2020-04" db="EMBL/GenBank/DDBJ databases">
        <title>Perkinsus olseni comparative genomics.</title>
        <authorList>
            <person name="Bogema D.R."/>
        </authorList>
    </citation>
    <scope>NUCLEOTIDE SEQUENCE [LARGE SCALE GENOMIC DNA]</scope>
    <source>
        <strain evidence="3">ATCC PRA-205</strain>
    </source>
</reference>
<dbReference type="AlphaFoldDB" id="A0A7J6SLQ2"/>
<keyword evidence="2" id="KW-0812">Transmembrane</keyword>
<accession>A0A7J6SLQ2</accession>
<evidence type="ECO:0000313" key="3">
    <source>
        <dbReference type="EMBL" id="KAF4733743.1"/>
    </source>
</evidence>
<keyword evidence="2" id="KW-1133">Transmembrane helix</keyword>
<comment type="caution">
    <text evidence="3">The sequence shown here is derived from an EMBL/GenBank/DDBJ whole genome shotgun (WGS) entry which is preliminary data.</text>
</comment>
<feature type="transmembrane region" description="Helical" evidence="2">
    <location>
        <begin position="183"/>
        <end position="207"/>
    </location>
</feature>
<protein>
    <submittedName>
        <fullName evidence="3">Uncharacterized protein</fullName>
    </submittedName>
</protein>
<evidence type="ECO:0000256" key="1">
    <source>
        <dbReference type="SAM" id="MobiDB-lite"/>
    </source>
</evidence>
<feature type="region of interest" description="Disordered" evidence="1">
    <location>
        <begin position="1"/>
        <end position="68"/>
    </location>
</feature>
<dbReference type="Proteomes" id="UP000574390">
    <property type="component" value="Unassembled WGS sequence"/>
</dbReference>